<reference evidence="3" key="2">
    <citation type="submission" date="2020-09" db="EMBL/GenBank/DDBJ databases">
        <authorList>
            <person name="Sun Q."/>
            <person name="Zhou Y."/>
        </authorList>
    </citation>
    <scope>NUCLEOTIDE SEQUENCE</scope>
    <source>
        <strain evidence="3">CGMCC 1.12726</strain>
    </source>
</reference>
<evidence type="ECO:0000313" key="4">
    <source>
        <dbReference type="Proteomes" id="UP000632858"/>
    </source>
</evidence>
<feature type="domain" description="DUF5916" evidence="2">
    <location>
        <begin position="262"/>
        <end position="337"/>
    </location>
</feature>
<reference evidence="3" key="1">
    <citation type="journal article" date="2014" name="Int. J. Syst. Evol. Microbiol.">
        <title>Complete genome sequence of Corynebacterium casei LMG S-19264T (=DSM 44701T), isolated from a smear-ripened cheese.</title>
        <authorList>
            <consortium name="US DOE Joint Genome Institute (JGI-PGF)"/>
            <person name="Walter F."/>
            <person name="Albersmeier A."/>
            <person name="Kalinowski J."/>
            <person name="Ruckert C."/>
        </authorList>
    </citation>
    <scope>NUCLEOTIDE SEQUENCE</scope>
    <source>
        <strain evidence="3">CGMCC 1.12726</strain>
    </source>
</reference>
<feature type="chain" id="PRO_5037309872" description="DUF5916 domain-containing protein" evidence="1">
    <location>
        <begin position="24"/>
        <end position="732"/>
    </location>
</feature>
<sequence>MKPLPRTLALGLLASGLSTALSAQTLPATAVPRVYGPMQADGVLDEPFWQQAAVSELPFEINPGESTPAGVRTTVLIADSGKSLRIAFKAMDPDVSKIVAPLRDRDSAYSDDFVGLRLDSFDTQQRAYQFFVSARGVQMDLTYDESNKDEDDSWDAIWDSGAVIGGDGYTVEMEIPYASLKFKHGTVDQQWSVQFLRIRPREHRYTYSSNADDRNEKCDLCQQNKLTGFAHADPGRGLLLNPTLTAGYGQFRDQPGQPFASNGTDVDFGLDLSWAPSPSNNLSLTYNPDFSQIEIDGAQLAVNTSFALFYPEKRPFFLESADFFNGPTQLVYTRNIADPDYGVRATGRQGDHTYGLFGADDVITNVLRPGPYGSRFGTIAGGSTDWVGTYRYSLDSTSSVGGLVTQRSGDGYHNTLVDLDGRWQHGAHTVLAQLMHSDTEDALGYSATPFTGNAFLLNYEYQDRQKSFNIGKRRHDPGFRADMGFVGQVDYERWVVGGSYRWYPQDSFFSQIRVNGDWDITHQISVERLMEREIEAYLSAKGRMQSYLELGGLTRRRFWNGTYYDENYVSFYGEATPHKAWQYSLYLRGGDQIDFRNDALGRIFALEAGVTGTFAERGSLKLGYIDEALRRDGGTVYHARLLDTRLSWQFNLRQRLRLAVQTGRTDFDTLLNPGMSDSELSDIGTQLVYSYKIDPRTVFYAGYSDSYVGSDSVDSFQTGRSLFLKLAYAWQP</sequence>
<evidence type="ECO:0000313" key="3">
    <source>
        <dbReference type="EMBL" id="GGF93142.1"/>
    </source>
</evidence>
<name>A0A917FNK2_9GAMM</name>
<dbReference type="RefSeq" id="WP_188449207.1">
    <property type="nucleotide sequence ID" value="NZ_BMFO01000002.1"/>
</dbReference>
<dbReference type="SUPFAM" id="SSF49344">
    <property type="entry name" value="CBD9-like"/>
    <property type="match status" value="1"/>
</dbReference>
<organism evidence="3 4">
    <name type="scientific">Arenimonas maotaiensis</name>
    <dbReference type="NCBI Taxonomy" id="1446479"/>
    <lineage>
        <taxon>Bacteria</taxon>
        <taxon>Pseudomonadati</taxon>
        <taxon>Pseudomonadota</taxon>
        <taxon>Gammaproteobacteria</taxon>
        <taxon>Lysobacterales</taxon>
        <taxon>Lysobacteraceae</taxon>
        <taxon>Arenimonas</taxon>
    </lineage>
</organism>
<dbReference type="EMBL" id="BMFO01000002">
    <property type="protein sequence ID" value="GGF93142.1"/>
    <property type="molecule type" value="Genomic_DNA"/>
</dbReference>
<dbReference type="InterPro" id="IPR045670">
    <property type="entry name" value="DUF5916"/>
</dbReference>
<gene>
    <name evidence="3" type="ORF">GCM10010960_13790</name>
</gene>
<evidence type="ECO:0000256" key="1">
    <source>
        <dbReference type="SAM" id="SignalP"/>
    </source>
</evidence>
<dbReference type="Gene3D" id="2.60.40.1190">
    <property type="match status" value="1"/>
</dbReference>
<comment type="caution">
    <text evidence="3">The sequence shown here is derived from an EMBL/GenBank/DDBJ whole genome shotgun (WGS) entry which is preliminary data.</text>
</comment>
<keyword evidence="1" id="KW-0732">Signal</keyword>
<evidence type="ECO:0000259" key="2">
    <source>
        <dbReference type="Pfam" id="PF19313"/>
    </source>
</evidence>
<dbReference type="AlphaFoldDB" id="A0A917FNK2"/>
<keyword evidence="4" id="KW-1185">Reference proteome</keyword>
<accession>A0A917FNK2</accession>
<feature type="signal peptide" evidence="1">
    <location>
        <begin position="1"/>
        <end position="23"/>
    </location>
</feature>
<dbReference type="Pfam" id="PF19313">
    <property type="entry name" value="DUF5916"/>
    <property type="match status" value="1"/>
</dbReference>
<proteinExistence type="predicted"/>
<dbReference type="Proteomes" id="UP000632858">
    <property type="component" value="Unassembled WGS sequence"/>
</dbReference>
<protein>
    <recommendedName>
        <fullName evidence="2">DUF5916 domain-containing protein</fullName>
    </recommendedName>
</protein>
<dbReference type="CDD" id="cd09618">
    <property type="entry name" value="CBM9_like_2"/>
    <property type="match status" value="1"/>
</dbReference>